<evidence type="ECO:0000313" key="2">
    <source>
        <dbReference type="EMBL" id="KAJ1203994.1"/>
    </source>
</evidence>
<organism evidence="2 3">
    <name type="scientific">Pleurodeles waltl</name>
    <name type="common">Iberian ribbed newt</name>
    <dbReference type="NCBI Taxonomy" id="8319"/>
    <lineage>
        <taxon>Eukaryota</taxon>
        <taxon>Metazoa</taxon>
        <taxon>Chordata</taxon>
        <taxon>Craniata</taxon>
        <taxon>Vertebrata</taxon>
        <taxon>Euteleostomi</taxon>
        <taxon>Amphibia</taxon>
        <taxon>Batrachia</taxon>
        <taxon>Caudata</taxon>
        <taxon>Salamandroidea</taxon>
        <taxon>Salamandridae</taxon>
        <taxon>Pleurodelinae</taxon>
        <taxon>Pleurodeles</taxon>
    </lineage>
</organism>
<accession>A0AAV7VVC9</accession>
<feature type="compositionally biased region" description="Low complexity" evidence="1">
    <location>
        <begin position="23"/>
        <end position="43"/>
    </location>
</feature>
<sequence length="114" mass="12102">MPPLDADGDTTIVAKKAKKGKEAQQQTPTVDDGTGSDDGVGPDPQHPLASAIAHLEDGDALRALGVPTLRIGYVTITMSSGQRDMQTRGRVVPRWDFRHVGSVQMVSDKQPALA</sequence>
<evidence type="ECO:0000256" key="1">
    <source>
        <dbReference type="SAM" id="MobiDB-lite"/>
    </source>
</evidence>
<keyword evidence="3" id="KW-1185">Reference proteome</keyword>
<reference evidence="2" key="1">
    <citation type="journal article" date="2022" name="bioRxiv">
        <title>Sequencing and chromosome-scale assembly of the giantPleurodeles waltlgenome.</title>
        <authorList>
            <person name="Brown T."/>
            <person name="Elewa A."/>
            <person name="Iarovenko S."/>
            <person name="Subramanian E."/>
            <person name="Araus A.J."/>
            <person name="Petzold A."/>
            <person name="Susuki M."/>
            <person name="Suzuki K.-i.T."/>
            <person name="Hayashi T."/>
            <person name="Toyoda A."/>
            <person name="Oliveira C."/>
            <person name="Osipova E."/>
            <person name="Leigh N.D."/>
            <person name="Simon A."/>
            <person name="Yun M.H."/>
        </authorList>
    </citation>
    <scope>NUCLEOTIDE SEQUENCE</scope>
    <source>
        <strain evidence="2">20211129_DDA</strain>
        <tissue evidence="2">Liver</tissue>
    </source>
</reference>
<comment type="caution">
    <text evidence="2">The sequence shown here is derived from an EMBL/GenBank/DDBJ whole genome shotgun (WGS) entry which is preliminary data.</text>
</comment>
<dbReference type="EMBL" id="JANPWB010000003">
    <property type="protein sequence ID" value="KAJ1203994.1"/>
    <property type="molecule type" value="Genomic_DNA"/>
</dbReference>
<dbReference type="AlphaFoldDB" id="A0AAV7VVC9"/>
<proteinExistence type="predicted"/>
<evidence type="ECO:0000313" key="3">
    <source>
        <dbReference type="Proteomes" id="UP001066276"/>
    </source>
</evidence>
<gene>
    <name evidence="2" type="ORF">NDU88_007775</name>
</gene>
<name>A0AAV7VVC9_PLEWA</name>
<dbReference type="Proteomes" id="UP001066276">
    <property type="component" value="Chromosome 2_1"/>
</dbReference>
<protein>
    <submittedName>
        <fullName evidence="2">Uncharacterized protein</fullName>
    </submittedName>
</protein>
<feature type="region of interest" description="Disordered" evidence="1">
    <location>
        <begin position="1"/>
        <end position="48"/>
    </location>
</feature>